<dbReference type="PROSITE" id="PS50995">
    <property type="entry name" value="HTH_MARR_2"/>
    <property type="match status" value="1"/>
</dbReference>
<dbReference type="Gene3D" id="1.10.10.10">
    <property type="entry name" value="Winged helix-like DNA-binding domain superfamily/Winged helix DNA-binding domain"/>
    <property type="match status" value="1"/>
</dbReference>
<dbReference type="EMBL" id="SHKI01000004">
    <property type="protein sequence ID" value="RZT66117.1"/>
    <property type="molecule type" value="Genomic_DNA"/>
</dbReference>
<feature type="domain" description="HTH marR-type" evidence="1">
    <location>
        <begin position="22"/>
        <end position="154"/>
    </location>
</feature>
<proteinExistence type="predicted"/>
<accession>A0A4Q7TZR5</accession>
<evidence type="ECO:0000259" key="1">
    <source>
        <dbReference type="PROSITE" id="PS50995"/>
    </source>
</evidence>
<dbReference type="SMART" id="SM00347">
    <property type="entry name" value="HTH_MARR"/>
    <property type="match status" value="1"/>
</dbReference>
<evidence type="ECO:0000313" key="2">
    <source>
        <dbReference type="EMBL" id="RZT66117.1"/>
    </source>
</evidence>
<dbReference type="OrthoDB" id="162531at2"/>
<evidence type="ECO:0000313" key="3">
    <source>
        <dbReference type="Proteomes" id="UP000291832"/>
    </source>
</evidence>
<protein>
    <submittedName>
        <fullName evidence="2">DNA-binding MarR family transcriptional regulator</fullName>
    </submittedName>
</protein>
<dbReference type="GO" id="GO:0003700">
    <property type="term" value="F:DNA-binding transcription factor activity"/>
    <property type="evidence" value="ECO:0007669"/>
    <property type="project" value="InterPro"/>
</dbReference>
<comment type="caution">
    <text evidence="2">The sequence shown here is derived from an EMBL/GenBank/DDBJ whole genome shotgun (WGS) entry which is preliminary data.</text>
</comment>
<dbReference type="Proteomes" id="UP000291832">
    <property type="component" value="Unassembled WGS sequence"/>
</dbReference>
<dbReference type="PRINTS" id="PR00598">
    <property type="entry name" value="HTHMARR"/>
</dbReference>
<keyword evidence="3" id="KW-1185">Reference proteome</keyword>
<gene>
    <name evidence="2" type="ORF">EV139_1543</name>
</gene>
<dbReference type="GO" id="GO:0006950">
    <property type="term" value="P:response to stress"/>
    <property type="evidence" value="ECO:0007669"/>
    <property type="project" value="TreeGrafter"/>
</dbReference>
<keyword evidence="2" id="KW-0238">DNA-binding</keyword>
<dbReference type="InterPro" id="IPR039422">
    <property type="entry name" value="MarR/SlyA-like"/>
</dbReference>
<organism evidence="2 3">
    <name type="scientific">Leucobacter luti</name>
    <dbReference type="NCBI Taxonomy" id="340320"/>
    <lineage>
        <taxon>Bacteria</taxon>
        <taxon>Bacillati</taxon>
        <taxon>Actinomycetota</taxon>
        <taxon>Actinomycetes</taxon>
        <taxon>Micrococcales</taxon>
        <taxon>Microbacteriaceae</taxon>
        <taxon>Leucobacter</taxon>
    </lineage>
</organism>
<dbReference type="SUPFAM" id="SSF46785">
    <property type="entry name" value="Winged helix' DNA-binding domain"/>
    <property type="match status" value="1"/>
</dbReference>
<dbReference type="RefSeq" id="WP_130453736.1">
    <property type="nucleotide sequence ID" value="NZ_QYAG01000001.1"/>
</dbReference>
<sequence length="163" mass="17109">MDHLIATKHELLLDHAEQRSEGARLVMAVLRTAALLDRECGARLAQFDVSEARFAVLLAAAAHDPATPAALAERLDITRAAVTGLVDGLVGQGFAIRAAVPEDRRSFTVAVTPAGRAVLDALRPVYGGWLTQLTATLDPASVGPALTALGEIQRALDPESARG</sequence>
<dbReference type="Pfam" id="PF12802">
    <property type="entry name" value="MarR_2"/>
    <property type="match status" value="1"/>
</dbReference>
<dbReference type="PANTHER" id="PTHR33164:SF43">
    <property type="entry name" value="HTH-TYPE TRANSCRIPTIONAL REPRESSOR YETL"/>
    <property type="match status" value="1"/>
</dbReference>
<dbReference type="InterPro" id="IPR036388">
    <property type="entry name" value="WH-like_DNA-bd_sf"/>
</dbReference>
<reference evidence="2 3" key="1">
    <citation type="journal article" date="2015" name="Stand. Genomic Sci.">
        <title>Genomic Encyclopedia of Bacterial and Archaeal Type Strains, Phase III: the genomes of soil and plant-associated and newly described type strains.</title>
        <authorList>
            <person name="Whitman W.B."/>
            <person name="Woyke T."/>
            <person name="Klenk H.P."/>
            <person name="Zhou Y."/>
            <person name="Lilburn T.G."/>
            <person name="Beck B.J."/>
            <person name="De Vos P."/>
            <person name="Vandamme P."/>
            <person name="Eisen J.A."/>
            <person name="Garrity G."/>
            <person name="Hugenholtz P."/>
            <person name="Kyrpides N.C."/>
        </authorList>
    </citation>
    <scope>NUCLEOTIDE SEQUENCE [LARGE SCALE GENOMIC DNA]</scope>
    <source>
        <strain evidence="2 3">RF6</strain>
    </source>
</reference>
<dbReference type="AlphaFoldDB" id="A0A4Q7TZR5"/>
<dbReference type="PANTHER" id="PTHR33164">
    <property type="entry name" value="TRANSCRIPTIONAL REGULATOR, MARR FAMILY"/>
    <property type="match status" value="1"/>
</dbReference>
<name>A0A4Q7TZR5_9MICO</name>
<dbReference type="InterPro" id="IPR036390">
    <property type="entry name" value="WH_DNA-bd_sf"/>
</dbReference>
<dbReference type="InterPro" id="IPR000835">
    <property type="entry name" value="HTH_MarR-typ"/>
</dbReference>
<dbReference type="GO" id="GO:0003677">
    <property type="term" value="F:DNA binding"/>
    <property type="evidence" value="ECO:0007669"/>
    <property type="project" value="UniProtKB-KW"/>
</dbReference>